<dbReference type="SUPFAM" id="SSF52540">
    <property type="entry name" value="P-loop containing nucleoside triphosphate hydrolases"/>
    <property type="match status" value="1"/>
</dbReference>
<feature type="signal peptide" evidence="1">
    <location>
        <begin position="1"/>
        <end position="22"/>
    </location>
</feature>
<name>A0A438IIA5_VITVI</name>
<dbReference type="Gene3D" id="3.40.50.300">
    <property type="entry name" value="P-loop containing nucleotide triphosphate hydrolases"/>
    <property type="match status" value="1"/>
</dbReference>
<dbReference type="Pfam" id="PF17835">
    <property type="entry name" value="NOG1_N"/>
    <property type="match status" value="2"/>
</dbReference>
<dbReference type="Gene3D" id="1.20.120.1190">
    <property type="match status" value="1"/>
</dbReference>
<feature type="domain" description="NOG1 N-terminal helical" evidence="2">
    <location>
        <begin position="67"/>
        <end position="182"/>
    </location>
</feature>
<comment type="caution">
    <text evidence="3">The sequence shown here is derived from an EMBL/GenBank/DDBJ whole genome shotgun (WGS) entry which is preliminary data.</text>
</comment>
<dbReference type="InterPro" id="IPR027417">
    <property type="entry name" value="P-loop_NTPase"/>
</dbReference>
<evidence type="ECO:0000313" key="3">
    <source>
        <dbReference type="EMBL" id="RVW96447.1"/>
    </source>
</evidence>
<feature type="chain" id="PRO_5019070502" description="NOG1 N-terminal helical domain-containing protein" evidence="1">
    <location>
        <begin position="23"/>
        <end position="373"/>
    </location>
</feature>
<dbReference type="InterPro" id="IPR041623">
    <property type="entry name" value="NOG1_N"/>
</dbReference>
<accession>A0A438IIA5</accession>
<evidence type="ECO:0000256" key="1">
    <source>
        <dbReference type="SAM" id="SignalP"/>
    </source>
</evidence>
<keyword evidence="1" id="KW-0732">Signal</keyword>
<dbReference type="PANTHER" id="PTHR45759">
    <property type="entry name" value="NUCLEOLAR GTP-BINDING PROTEIN 1"/>
    <property type="match status" value="1"/>
</dbReference>
<dbReference type="AlphaFoldDB" id="A0A438IIA5"/>
<proteinExistence type="predicted"/>
<reference evidence="3 4" key="1">
    <citation type="journal article" date="2018" name="PLoS Genet.">
        <title>Population sequencing reveals clonal diversity and ancestral inbreeding in the grapevine cultivar Chardonnay.</title>
        <authorList>
            <person name="Roach M.J."/>
            <person name="Johnson D.L."/>
            <person name="Bohlmann J."/>
            <person name="van Vuuren H.J."/>
            <person name="Jones S.J."/>
            <person name="Pretorius I.S."/>
            <person name="Schmidt S.A."/>
            <person name="Borneman A.R."/>
        </authorList>
    </citation>
    <scope>NUCLEOTIDE SEQUENCE [LARGE SCALE GENOMIC DNA]</scope>
    <source>
        <strain evidence="4">cv. Chardonnay</strain>
        <tissue evidence="3">Leaf</tissue>
    </source>
</reference>
<sequence length="373" mass="41465">MMDPPSLCFIRTQAILVPLSLSLSLHFQCDQSTLALFIPQCNSLTSAIIGDLQDDIASTTLETVGAFQKLPMVMPSVDILYSALRKAKRVSPTKGIANIAKRERNRAAKQLDFLMKELAVPLRGYAENFPDKKQLHPYEQSLIQLTLGDGNYEQVLRRVDSLRKKVVSVGKEHASLCAKKEAALKKVGFGDAKEREAILDPEKVEARRIAREEYHQWALLGQTSWSAREGHVLGFKVSGRGDEGVEVSHCCSLIVFFIFCEASQKQALCLSWIFLWFETISGLKINLDSLNVIQLDWILSLTKREAEERLGEGMKKLEDIFNHEGKAVDDLLNIAKTLRAMPVVDLETPTLCLVGAPNVGKSSLVRVLSTGEA</sequence>
<feature type="domain" description="NOG1 N-terminal helical" evidence="2">
    <location>
        <begin position="301"/>
        <end position="345"/>
    </location>
</feature>
<evidence type="ECO:0000259" key="2">
    <source>
        <dbReference type="Pfam" id="PF17835"/>
    </source>
</evidence>
<evidence type="ECO:0000313" key="4">
    <source>
        <dbReference type="Proteomes" id="UP000288805"/>
    </source>
</evidence>
<dbReference type="Proteomes" id="UP000288805">
    <property type="component" value="Unassembled WGS sequence"/>
</dbReference>
<dbReference type="EMBL" id="QGNW01000107">
    <property type="protein sequence ID" value="RVW96447.1"/>
    <property type="molecule type" value="Genomic_DNA"/>
</dbReference>
<protein>
    <recommendedName>
        <fullName evidence="2">NOG1 N-terminal helical domain-containing protein</fullName>
    </recommendedName>
</protein>
<organism evidence="3 4">
    <name type="scientific">Vitis vinifera</name>
    <name type="common">Grape</name>
    <dbReference type="NCBI Taxonomy" id="29760"/>
    <lineage>
        <taxon>Eukaryota</taxon>
        <taxon>Viridiplantae</taxon>
        <taxon>Streptophyta</taxon>
        <taxon>Embryophyta</taxon>
        <taxon>Tracheophyta</taxon>
        <taxon>Spermatophyta</taxon>
        <taxon>Magnoliopsida</taxon>
        <taxon>eudicotyledons</taxon>
        <taxon>Gunneridae</taxon>
        <taxon>Pentapetalae</taxon>
        <taxon>rosids</taxon>
        <taxon>Vitales</taxon>
        <taxon>Vitaceae</taxon>
        <taxon>Viteae</taxon>
        <taxon>Vitis</taxon>
    </lineage>
</organism>
<gene>
    <name evidence="3" type="ORF">CK203_029671</name>
</gene>